<evidence type="ECO:0000256" key="2">
    <source>
        <dbReference type="ARBA" id="ARBA00022801"/>
    </source>
</evidence>
<organism evidence="5 6">
    <name type="scientific">Faecalibacillus intestinalis</name>
    <dbReference type="NCBI Taxonomy" id="1982626"/>
    <lineage>
        <taxon>Bacteria</taxon>
        <taxon>Bacillati</taxon>
        <taxon>Bacillota</taxon>
        <taxon>Erysipelotrichia</taxon>
        <taxon>Erysipelotrichales</taxon>
        <taxon>Coprobacillaceae</taxon>
        <taxon>Faecalibacillus</taxon>
    </lineage>
</organism>
<evidence type="ECO:0000313" key="6">
    <source>
        <dbReference type="Proteomes" id="UP001197827"/>
    </source>
</evidence>
<proteinExistence type="inferred from homology"/>
<comment type="similarity">
    <text evidence="1 4">Belongs to the glycosyl hydrolase 1 family.</text>
</comment>
<accession>A0AAW4VKE9</accession>
<sequence length="495" mass="57001">MKRCVKMFDKDFLWGGATAANQYEGGWQEGKKGISTADCCTRGSKTEPRKVTYKTKDGNIKADNLFGMEINDDVEFGCFEGYDYPSHRASDFYNHYKEDIALMAEMGFKCYRMSIAWTRIFPNGDEEEPNEEGLKFYDQIFDECLKYGIKPLVTLSHYETPVGLVNKWGSWSDSRTIDCFLRYVKSVGERYKDKVEYWLTFNEINCIDFSGWVAAGIPNQNPQTIADAAKNQLIASAKSVITLHNINPNNKVGNMIGYGIKYPNTCHPNDILKTWEEANEDYFYCDVQARGYYPRYKLKEYERNGVVFSLNDKEKEILKSGTVDFISFSYYMSNCISADPKVAPNQSGNMSFGVKNPYLKASAWGWQIDPKGLRIALNYLYDRYQKPLMVVENGLGAQDEVDENNKIHDTYRIDYLRDHILAMEEAVRIDGVELWGYTSWGCIDLVSASTGEMHKRYGFVYVNYQDDCSGNGERIRKDSFYWYKKVISSQGRDLK</sequence>
<dbReference type="AlphaFoldDB" id="A0AAW4VKE9"/>
<gene>
    <name evidence="5" type="ORF">LJD74_09190</name>
</gene>
<dbReference type="Proteomes" id="UP001197827">
    <property type="component" value="Unassembled WGS sequence"/>
</dbReference>
<dbReference type="Gene3D" id="3.20.20.80">
    <property type="entry name" value="Glycosidases"/>
    <property type="match status" value="1"/>
</dbReference>
<dbReference type="GO" id="GO:0005829">
    <property type="term" value="C:cytosol"/>
    <property type="evidence" value="ECO:0007669"/>
    <property type="project" value="TreeGrafter"/>
</dbReference>
<dbReference type="InterPro" id="IPR001360">
    <property type="entry name" value="Glyco_hydro_1"/>
</dbReference>
<protein>
    <submittedName>
        <fullName evidence="5">Family 1 glycosylhydrolase</fullName>
    </submittedName>
</protein>
<comment type="caution">
    <text evidence="5">The sequence shown here is derived from an EMBL/GenBank/DDBJ whole genome shotgun (WGS) entry which is preliminary data.</text>
</comment>
<dbReference type="Pfam" id="PF00232">
    <property type="entry name" value="Glyco_hydro_1"/>
    <property type="match status" value="2"/>
</dbReference>
<dbReference type="PANTHER" id="PTHR10353:SF122">
    <property type="entry name" value="6-PHOSPHO-BETA-GLUCOSIDASE ASCB-RELATED"/>
    <property type="match status" value="1"/>
</dbReference>
<evidence type="ECO:0000256" key="1">
    <source>
        <dbReference type="ARBA" id="ARBA00010838"/>
    </source>
</evidence>
<dbReference type="GO" id="GO:0008422">
    <property type="term" value="F:beta-glucosidase activity"/>
    <property type="evidence" value="ECO:0007669"/>
    <property type="project" value="TreeGrafter"/>
</dbReference>
<keyword evidence="3" id="KW-0326">Glycosidase</keyword>
<dbReference type="PRINTS" id="PR00131">
    <property type="entry name" value="GLHYDRLASE1"/>
</dbReference>
<name>A0AAW4VKE9_9FIRM</name>
<keyword evidence="2" id="KW-0378">Hydrolase</keyword>
<dbReference type="FunFam" id="3.20.20.80:FF:000004">
    <property type="entry name" value="Beta-glucosidase 6-phospho-beta-glucosidase"/>
    <property type="match status" value="1"/>
</dbReference>
<dbReference type="InterPro" id="IPR033132">
    <property type="entry name" value="GH_1_N_CS"/>
</dbReference>
<dbReference type="InterPro" id="IPR017853">
    <property type="entry name" value="GH"/>
</dbReference>
<evidence type="ECO:0000256" key="4">
    <source>
        <dbReference type="RuleBase" id="RU003690"/>
    </source>
</evidence>
<evidence type="ECO:0000256" key="3">
    <source>
        <dbReference type="ARBA" id="ARBA00023295"/>
    </source>
</evidence>
<evidence type="ECO:0000313" key="5">
    <source>
        <dbReference type="EMBL" id="MCB8562168.1"/>
    </source>
</evidence>
<dbReference type="GO" id="GO:0016052">
    <property type="term" value="P:carbohydrate catabolic process"/>
    <property type="evidence" value="ECO:0007669"/>
    <property type="project" value="TreeGrafter"/>
</dbReference>
<dbReference type="PROSITE" id="PS00653">
    <property type="entry name" value="GLYCOSYL_HYDROL_F1_2"/>
    <property type="match status" value="1"/>
</dbReference>
<reference evidence="5" key="1">
    <citation type="submission" date="2021-10" db="EMBL/GenBank/DDBJ databases">
        <title>Collection of gut derived symbiotic bacterial strains cultured from healthy donors.</title>
        <authorList>
            <person name="Lin H."/>
            <person name="Littmann E."/>
            <person name="Kohout C."/>
            <person name="Pamer E.G."/>
        </authorList>
    </citation>
    <scope>NUCLEOTIDE SEQUENCE</scope>
    <source>
        <strain evidence="5">DFI.5.2</strain>
    </source>
</reference>
<dbReference type="EMBL" id="JAJDKQ010000017">
    <property type="protein sequence ID" value="MCB8562168.1"/>
    <property type="molecule type" value="Genomic_DNA"/>
</dbReference>
<dbReference type="PANTHER" id="PTHR10353">
    <property type="entry name" value="GLYCOSYL HYDROLASE"/>
    <property type="match status" value="1"/>
</dbReference>
<dbReference type="SUPFAM" id="SSF51445">
    <property type="entry name" value="(Trans)glycosidases"/>
    <property type="match status" value="1"/>
</dbReference>